<evidence type="ECO:0000313" key="3">
    <source>
        <dbReference type="EMBL" id="MBB6071490.1"/>
    </source>
</evidence>
<dbReference type="AlphaFoldDB" id="A0A841H0E5"/>
<dbReference type="GO" id="GO:0008235">
    <property type="term" value="F:metalloexopeptidase activity"/>
    <property type="evidence" value="ECO:0007669"/>
    <property type="project" value="InterPro"/>
</dbReference>
<keyword evidence="4" id="KW-1185">Reference proteome</keyword>
<evidence type="ECO:0000259" key="2">
    <source>
        <dbReference type="Pfam" id="PF04389"/>
    </source>
</evidence>
<feature type="domain" description="Peptidase M28" evidence="2">
    <location>
        <begin position="269"/>
        <end position="473"/>
    </location>
</feature>
<dbReference type="PANTHER" id="PTHR12147:SF26">
    <property type="entry name" value="PEPTIDASE M28 DOMAIN-CONTAINING PROTEIN"/>
    <property type="match status" value="1"/>
</dbReference>
<keyword evidence="1" id="KW-0732">Signal</keyword>
<organism evidence="3 4">
    <name type="scientific">Longimicrobium terrae</name>
    <dbReference type="NCBI Taxonomy" id="1639882"/>
    <lineage>
        <taxon>Bacteria</taxon>
        <taxon>Pseudomonadati</taxon>
        <taxon>Gemmatimonadota</taxon>
        <taxon>Longimicrobiia</taxon>
        <taxon>Longimicrobiales</taxon>
        <taxon>Longimicrobiaceae</taxon>
        <taxon>Longimicrobium</taxon>
    </lineage>
</organism>
<accession>A0A841H0E5</accession>
<dbReference type="Pfam" id="PF04389">
    <property type="entry name" value="Peptidase_M28"/>
    <property type="match status" value="1"/>
</dbReference>
<dbReference type="InterPro" id="IPR045175">
    <property type="entry name" value="M28_fam"/>
</dbReference>
<gene>
    <name evidence="3" type="ORF">HNQ61_003118</name>
</gene>
<dbReference type="GO" id="GO:0006508">
    <property type="term" value="P:proteolysis"/>
    <property type="evidence" value="ECO:0007669"/>
    <property type="project" value="InterPro"/>
</dbReference>
<evidence type="ECO:0000313" key="4">
    <source>
        <dbReference type="Proteomes" id="UP000582837"/>
    </source>
</evidence>
<dbReference type="Proteomes" id="UP000582837">
    <property type="component" value="Unassembled WGS sequence"/>
</dbReference>
<dbReference type="EMBL" id="JACHIA010000009">
    <property type="protein sequence ID" value="MBB6071490.1"/>
    <property type="molecule type" value="Genomic_DNA"/>
</dbReference>
<comment type="caution">
    <text evidence="3">The sequence shown here is derived from an EMBL/GenBank/DDBJ whole genome shotgun (WGS) entry which is preliminary data.</text>
</comment>
<evidence type="ECO:0000256" key="1">
    <source>
        <dbReference type="SAM" id="SignalP"/>
    </source>
</evidence>
<dbReference type="InterPro" id="IPR007484">
    <property type="entry name" value="Peptidase_M28"/>
</dbReference>
<sequence>MRFRSLLLAGLVAPALNACAGPMAGSGPSAARGPGGAAITAGDLRRDLFFLASDSMRGRRGATDDELRASMWLAAQAQAMGLQPAGDDGTFFQFFPVRRFRMSETSTVTLGGRTLRLWEDAVVMAPVDARVDAPVMSGDAPLAAGAASDRAVVARLRPPATQTPRWVSLWSWRQTSGAVNAQRTALTPASPSALVFVADSVGLLAFENLIKSAREGRYLLDTLGVNPRANIPPVPVILVRPEVVAGLDLSTARLTADLRTESFIYPSVNVVARVPGTDPALRGEHVLFSGHQDHDGVNRPVNGDSIWNGADDNATVSVALLAIGRAFAREPGRRSALFVWHGSEERGLLGSYWYARTPTIPRSGIVAVLNADMIGRNSPDSAALLGVTAPHRNSQALVNMALAANPGFALDSTWDAPTHPEGWYFRSDHLPYARVGIPAIFFTTLLHADYHTPEDEPERIDIAKLERMTRWMYATGWSVANAAARPALDPQPAAPNR</sequence>
<protein>
    <recommendedName>
        <fullName evidence="2">Peptidase M28 domain-containing protein</fullName>
    </recommendedName>
</protein>
<feature type="chain" id="PRO_5033034981" description="Peptidase M28 domain-containing protein" evidence="1">
    <location>
        <begin position="21"/>
        <end position="497"/>
    </location>
</feature>
<dbReference type="RefSeq" id="WP_170035009.1">
    <property type="nucleotide sequence ID" value="NZ_JABDTL010000001.1"/>
</dbReference>
<proteinExistence type="predicted"/>
<dbReference type="SUPFAM" id="SSF53187">
    <property type="entry name" value="Zn-dependent exopeptidases"/>
    <property type="match status" value="1"/>
</dbReference>
<feature type="signal peptide" evidence="1">
    <location>
        <begin position="1"/>
        <end position="20"/>
    </location>
</feature>
<reference evidence="3 4" key="1">
    <citation type="submission" date="2020-08" db="EMBL/GenBank/DDBJ databases">
        <title>Genomic Encyclopedia of Type Strains, Phase IV (KMG-IV): sequencing the most valuable type-strain genomes for metagenomic binning, comparative biology and taxonomic classification.</title>
        <authorList>
            <person name="Goeker M."/>
        </authorList>
    </citation>
    <scope>NUCLEOTIDE SEQUENCE [LARGE SCALE GENOMIC DNA]</scope>
    <source>
        <strain evidence="3 4">DSM 29007</strain>
    </source>
</reference>
<name>A0A841H0E5_9BACT</name>
<dbReference type="Gene3D" id="3.40.630.10">
    <property type="entry name" value="Zn peptidases"/>
    <property type="match status" value="1"/>
</dbReference>
<dbReference type="PANTHER" id="PTHR12147">
    <property type="entry name" value="METALLOPEPTIDASE M28 FAMILY MEMBER"/>
    <property type="match status" value="1"/>
</dbReference>